<evidence type="ECO:0000313" key="3">
    <source>
        <dbReference type="Proteomes" id="UP000324800"/>
    </source>
</evidence>
<name>A0A5J4TJU1_9EUKA</name>
<organism evidence="2 3">
    <name type="scientific">Streblomastix strix</name>
    <dbReference type="NCBI Taxonomy" id="222440"/>
    <lineage>
        <taxon>Eukaryota</taxon>
        <taxon>Metamonada</taxon>
        <taxon>Preaxostyla</taxon>
        <taxon>Oxymonadida</taxon>
        <taxon>Streblomastigidae</taxon>
        <taxon>Streblomastix</taxon>
    </lineage>
</organism>
<accession>A0A5J4TJU1</accession>
<dbReference type="EMBL" id="SNRW01029572">
    <property type="protein sequence ID" value="KAA6358634.1"/>
    <property type="molecule type" value="Genomic_DNA"/>
</dbReference>
<feature type="non-terminal residue" evidence="2">
    <location>
        <position position="1"/>
    </location>
</feature>
<evidence type="ECO:0000313" key="2">
    <source>
        <dbReference type="EMBL" id="KAA6358634.1"/>
    </source>
</evidence>
<dbReference type="AlphaFoldDB" id="A0A5J4TJU1"/>
<dbReference type="Proteomes" id="UP000324800">
    <property type="component" value="Unassembled WGS sequence"/>
</dbReference>
<protein>
    <recommendedName>
        <fullName evidence="4">B30.2/SPRY domain-containing protein</fullName>
    </recommendedName>
</protein>
<dbReference type="Gene3D" id="2.60.120.920">
    <property type="match status" value="1"/>
</dbReference>
<feature type="region of interest" description="Disordered" evidence="1">
    <location>
        <begin position="1"/>
        <end position="41"/>
    </location>
</feature>
<sequence>EQENERLKQENERINQELLRERQEKEKQIQEKEKEKKRANEAEAKILIVEQEKNKLNQEIIQLKEENLKLKLKQIKDKDFPIAIINPDPTDFDFTDVDGKQKKIIKKKDSTTGTVSLKQVLENGTWELEVQFSNRGQTGGIGIVKDTYVIPARVGPRDSPNDQNIASYQGPSWGSGEVHCKGKNTSGNVSFTDNQIIKAEYDSEKGTLIFFVDGVQQPVYIIGIKEKVRFIV</sequence>
<dbReference type="InterPro" id="IPR043136">
    <property type="entry name" value="B30.2/SPRY_sf"/>
</dbReference>
<comment type="caution">
    <text evidence="2">The sequence shown here is derived from an EMBL/GenBank/DDBJ whole genome shotgun (WGS) entry which is preliminary data.</text>
</comment>
<proteinExistence type="predicted"/>
<evidence type="ECO:0000256" key="1">
    <source>
        <dbReference type="SAM" id="MobiDB-lite"/>
    </source>
</evidence>
<gene>
    <name evidence="2" type="ORF">EZS28_045839</name>
</gene>
<evidence type="ECO:0008006" key="4">
    <source>
        <dbReference type="Google" id="ProtNLM"/>
    </source>
</evidence>
<reference evidence="2 3" key="1">
    <citation type="submission" date="2019-03" db="EMBL/GenBank/DDBJ databases">
        <title>Single cell metagenomics reveals metabolic interactions within the superorganism composed of flagellate Streblomastix strix and complex community of Bacteroidetes bacteria on its surface.</title>
        <authorList>
            <person name="Treitli S.C."/>
            <person name="Kolisko M."/>
            <person name="Husnik F."/>
            <person name="Keeling P."/>
            <person name="Hampl V."/>
        </authorList>
    </citation>
    <scope>NUCLEOTIDE SEQUENCE [LARGE SCALE GENOMIC DNA]</scope>
    <source>
        <strain evidence="2">ST1C</strain>
    </source>
</reference>